<reference evidence="2" key="1">
    <citation type="journal article" date="2013" name="Genome Announc.">
        <title>Draft genome sequence of the basidiomycetous yeast-like fungus Pseudozyma hubeiensis SY62, which produces an abundant amount of the biosurfactant mannosylerythritol lipids.</title>
        <authorList>
            <person name="Konishi M."/>
            <person name="Hatada Y."/>
            <person name="Horiuchi J."/>
        </authorList>
    </citation>
    <scope>NUCLEOTIDE SEQUENCE [LARGE SCALE GENOMIC DNA]</scope>
    <source>
        <strain evidence="2">SY62</strain>
    </source>
</reference>
<evidence type="ECO:0000313" key="2">
    <source>
        <dbReference type="Proteomes" id="UP000014071"/>
    </source>
</evidence>
<accession>R9PCQ5</accession>
<evidence type="ECO:0000313" key="1">
    <source>
        <dbReference type="EMBL" id="GAC99183.1"/>
    </source>
</evidence>
<dbReference type="EMBL" id="DF238829">
    <property type="protein sequence ID" value="GAC99183.1"/>
    <property type="molecule type" value="Genomic_DNA"/>
</dbReference>
<proteinExistence type="predicted"/>
<dbReference type="AlphaFoldDB" id="R9PCQ5"/>
<name>R9PCQ5_PSEHS</name>
<keyword evidence="2" id="KW-1185">Reference proteome</keyword>
<keyword evidence="1" id="KW-0223">Dioxygenase</keyword>
<keyword evidence="1" id="KW-0560">Oxidoreductase</keyword>
<protein>
    <submittedName>
        <fullName evidence="1">Homogentisate 1,2-dioxygenase</fullName>
    </submittedName>
</protein>
<dbReference type="GeneID" id="24112049"/>
<dbReference type="GO" id="GO:0051213">
    <property type="term" value="F:dioxygenase activity"/>
    <property type="evidence" value="ECO:0007669"/>
    <property type="project" value="UniProtKB-KW"/>
</dbReference>
<dbReference type="HOGENOM" id="CLU_2159543_0_0_1"/>
<dbReference type="Proteomes" id="UP000014071">
    <property type="component" value="Unassembled WGS sequence"/>
</dbReference>
<organism evidence="1 2">
    <name type="scientific">Pseudozyma hubeiensis (strain SY62)</name>
    <name type="common">Yeast</name>
    <dbReference type="NCBI Taxonomy" id="1305764"/>
    <lineage>
        <taxon>Eukaryota</taxon>
        <taxon>Fungi</taxon>
        <taxon>Dikarya</taxon>
        <taxon>Basidiomycota</taxon>
        <taxon>Ustilaginomycotina</taxon>
        <taxon>Ustilaginomycetes</taxon>
        <taxon>Ustilaginales</taxon>
        <taxon>Ustilaginaceae</taxon>
        <taxon>Pseudozyma</taxon>
    </lineage>
</organism>
<sequence>MGGRWRSPNFAREKLCCFPEDSEIAGRRQRLFRIQTMLRDWEGAEVSFDATPRGKKCRVLATKIYPARSYGHSTLSPSLHPIARHGLAYKSCYRGPTDAGKLLDPERFRRR</sequence>
<dbReference type="RefSeq" id="XP_012192770.1">
    <property type="nucleotide sequence ID" value="XM_012337380.1"/>
</dbReference>
<gene>
    <name evidence="1" type="ORF">PHSY_006783</name>
</gene>